<proteinExistence type="predicted"/>
<dbReference type="InterPro" id="IPR026444">
    <property type="entry name" value="Secre_tail"/>
</dbReference>
<dbReference type="NCBIfam" id="TIGR04183">
    <property type="entry name" value="Por_Secre_tail"/>
    <property type="match status" value="1"/>
</dbReference>
<gene>
    <name evidence="2" type="ORF">CEE36_06225</name>
</gene>
<sequence>MKRVFVLTISVLLVSAVGLTAQVVEEWVARYDGQANGLDIAKALAIDDEDNVYVTGYSDGSGTNSDYATVKYNSSGVEQWAARYDGPASFQDGGRAMAIDGAGNVYVTGMSWGSGTSDDYATVKYGSTGVQQWVARYDGPGNVSDGATAIAIDGEGNTYVTGASGDDYATVKYNSSGVEQWVARYDGPGDDEDYATAMAIDDAGNVYVTGWSLGSEVDNDYATVKYNSSGVEEWAARYDGPAGGDDLAFAMGVDGSGNVYATGTSSGDYATVKYNSSGVEQWAARYDGPASGNDLAFAMAVDGSGNVYAAGTSSGDYATVKYNSSGVEQWAARYDGPASGGGVYAIAVDGTGSVYVTGYSEGSGTSTDYATVKYNSSGVEEWVARYDGPASGNDEAFALALDGTGNVYVTGLSEGSGTNWDYATVKYSQGSGVAEAPESSPILVSTSLNRLSYELSGSASLTLYSADGRKVLEEMVEGQGIWEAPASLAQGVYFVRLEAGSFNATKKLILHR</sequence>
<dbReference type="Gene3D" id="2.120.10.30">
    <property type="entry name" value="TolB, C-terminal domain"/>
    <property type="match status" value="2"/>
</dbReference>
<protein>
    <recommendedName>
        <fullName evidence="4">Secretion system C-terminal sorting domain-containing protein</fullName>
    </recommendedName>
</protein>
<dbReference type="Proteomes" id="UP000317778">
    <property type="component" value="Unassembled WGS sequence"/>
</dbReference>
<dbReference type="InterPro" id="IPR052918">
    <property type="entry name" value="Motility_Chemotaxis_Reg"/>
</dbReference>
<accession>A0A532V6P3</accession>
<dbReference type="AlphaFoldDB" id="A0A532V6P3"/>
<evidence type="ECO:0000256" key="1">
    <source>
        <dbReference type="SAM" id="SignalP"/>
    </source>
</evidence>
<dbReference type="InterPro" id="IPR010620">
    <property type="entry name" value="SBBP_repeat"/>
</dbReference>
<feature type="signal peptide" evidence="1">
    <location>
        <begin position="1"/>
        <end position="21"/>
    </location>
</feature>
<evidence type="ECO:0000313" key="2">
    <source>
        <dbReference type="EMBL" id="TKJ42858.1"/>
    </source>
</evidence>
<reference evidence="2 3" key="1">
    <citation type="submission" date="2017-06" db="EMBL/GenBank/DDBJ databases">
        <title>Novel microbial phyla capable of carbon fixation and sulfur reduction in deep-sea sediments.</title>
        <authorList>
            <person name="Huang J."/>
            <person name="Baker B."/>
            <person name="Wang Y."/>
        </authorList>
    </citation>
    <scope>NUCLEOTIDE SEQUENCE [LARGE SCALE GENOMIC DNA]</scope>
    <source>
        <strain evidence="2">B3_TA06</strain>
    </source>
</reference>
<feature type="chain" id="PRO_5021825481" description="Secretion system C-terminal sorting domain-containing protein" evidence="1">
    <location>
        <begin position="22"/>
        <end position="512"/>
    </location>
</feature>
<dbReference type="Pfam" id="PF06739">
    <property type="entry name" value="SBBP"/>
    <property type="match status" value="3"/>
</dbReference>
<dbReference type="PANTHER" id="PTHR35580">
    <property type="entry name" value="CELL SURFACE GLYCOPROTEIN (S-LAYER PROTEIN)-LIKE PROTEIN"/>
    <property type="match status" value="1"/>
</dbReference>
<dbReference type="SUPFAM" id="SSF63829">
    <property type="entry name" value="Calcium-dependent phosphotriesterase"/>
    <property type="match status" value="1"/>
</dbReference>
<name>A0A532V6P3_UNCT6</name>
<dbReference type="PANTHER" id="PTHR35580:SF1">
    <property type="entry name" value="PHYTASE-LIKE DOMAIN-CONTAINING PROTEIN"/>
    <property type="match status" value="1"/>
</dbReference>
<comment type="caution">
    <text evidence="2">The sequence shown here is derived from an EMBL/GenBank/DDBJ whole genome shotgun (WGS) entry which is preliminary data.</text>
</comment>
<dbReference type="EMBL" id="NJBO01000008">
    <property type="protein sequence ID" value="TKJ42858.1"/>
    <property type="molecule type" value="Genomic_DNA"/>
</dbReference>
<keyword evidence="1" id="KW-0732">Signal</keyword>
<organism evidence="2 3">
    <name type="scientific">candidate division TA06 bacterium B3_TA06</name>
    <dbReference type="NCBI Taxonomy" id="2012487"/>
    <lineage>
        <taxon>Bacteria</taxon>
        <taxon>Bacteria division TA06</taxon>
    </lineage>
</organism>
<dbReference type="InterPro" id="IPR011042">
    <property type="entry name" value="6-blade_b-propeller_TolB-like"/>
</dbReference>
<evidence type="ECO:0008006" key="4">
    <source>
        <dbReference type="Google" id="ProtNLM"/>
    </source>
</evidence>
<evidence type="ECO:0000313" key="3">
    <source>
        <dbReference type="Proteomes" id="UP000317778"/>
    </source>
</evidence>